<accession>A0A974XFF4</accession>
<dbReference type="RefSeq" id="WP_207298967.1">
    <property type="nucleotide sequence ID" value="NZ_CP071444.1"/>
</dbReference>
<sequence length="74" mass="8265">MKEEGIAPCGMNCRLCVNYQMYEKDLTKKGFHRAPCPGCIPRGKIVPILEIPARSWQRARSDFVSNVNNIPASG</sequence>
<name>A0A974XFF4_9FIRM</name>
<dbReference type="AlphaFoldDB" id="A0A974XFF4"/>
<protein>
    <submittedName>
        <fullName evidence="1">DUF3795 domain-containing protein</fullName>
    </submittedName>
</protein>
<dbReference type="InterPro" id="IPR024227">
    <property type="entry name" value="DUF3795"/>
</dbReference>
<keyword evidence="2" id="KW-1185">Reference proteome</keyword>
<organism evidence="1 2">
    <name type="scientific">Alkalibacter rhizosphaerae</name>
    <dbReference type="NCBI Taxonomy" id="2815577"/>
    <lineage>
        <taxon>Bacteria</taxon>
        <taxon>Bacillati</taxon>
        <taxon>Bacillota</taxon>
        <taxon>Clostridia</taxon>
        <taxon>Eubacteriales</taxon>
        <taxon>Eubacteriaceae</taxon>
        <taxon>Alkalibacter</taxon>
    </lineage>
</organism>
<dbReference type="Pfam" id="PF12675">
    <property type="entry name" value="DUF3795"/>
    <property type="match status" value="1"/>
</dbReference>
<reference evidence="1" key="1">
    <citation type="submission" date="2021-03" db="EMBL/GenBank/DDBJ databases">
        <title>Alkalibacter marinus sp. nov., isolated from tidal flat sediment.</title>
        <authorList>
            <person name="Namirimu T."/>
            <person name="Yang J.-A."/>
            <person name="Yang S.-H."/>
            <person name="Kim Y.-J."/>
            <person name="Kwon K.K."/>
        </authorList>
    </citation>
    <scope>NUCLEOTIDE SEQUENCE</scope>
    <source>
        <strain evidence="1">ES005</strain>
    </source>
</reference>
<dbReference type="KEGG" id="alka:J0B03_07215"/>
<dbReference type="EMBL" id="CP071444">
    <property type="protein sequence ID" value="QSX07625.1"/>
    <property type="molecule type" value="Genomic_DNA"/>
</dbReference>
<gene>
    <name evidence="1" type="ORF">J0B03_07215</name>
</gene>
<dbReference type="Proteomes" id="UP000663499">
    <property type="component" value="Chromosome"/>
</dbReference>
<evidence type="ECO:0000313" key="2">
    <source>
        <dbReference type="Proteomes" id="UP000663499"/>
    </source>
</evidence>
<proteinExistence type="predicted"/>
<evidence type="ECO:0000313" key="1">
    <source>
        <dbReference type="EMBL" id="QSX07625.1"/>
    </source>
</evidence>